<accession>A0ABP6JUC3</accession>
<sequence>MESFTTRRHIRMSDADIYGNVHNLSMIRYAEDTAVELAQMLQQKHGVESYWGVAEIQASFTMPLPWTTAEVELSLQAEKVGRASLTLLTAVTSEHGTHATVRSRVIRFDSTGNRAAISPEECAQYSRYLTSGNQPTGRVLAQSRA</sequence>
<name>A0ABP6JUC3_9ACTN</name>
<dbReference type="SUPFAM" id="SSF54637">
    <property type="entry name" value="Thioesterase/thiol ester dehydrase-isomerase"/>
    <property type="match status" value="1"/>
</dbReference>
<dbReference type="InterPro" id="IPR029069">
    <property type="entry name" value="HotDog_dom_sf"/>
</dbReference>
<evidence type="ECO:0008006" key="3">
    <source>
        <dbReference type="Google" id="ProtNLM"/>
    </source>
</evidence>
<organism evidence="1 2">
    <name type="scientific">Streptomyces enissocaesilis</name>
    <dbReference type="NCBI Taxonomy" id="332589"/>
    <lineage>
        <taxon>Bacteria</taxon>
        <taxon>Bacillati</taxon>
        <taxon>Actinomycetota</taxon>
        <taxon>Actinomycetes</taxon>
        <taxon>Kitasatosporales</taxon>
        <taxon>Streptomycetaceae</taxon>
        <taxon>Streptomyces</taxon>
        <taxon>Streptomyces rochei group</taxon>
    </lineage>
</organism>
<comment type="caution">
    <text evidence="1">The sequence shown here is derived from an EMBL/GenBank/DDBJ whole genome shotgun (WGS) entry which is preliminary data.</text>
</comment>
<proteinExistence type="predicted"/>
<keyword evidence="2" id="KW-1185">Reference proteome</keyword>
<reference evidence="2" key="1">
    <citation type="journal article" date="2019" name="Int. J. Syst. Evol. Microbiol.">
        <title>The Global Catalogue of Microorganisms (GCM) 10K type strain sequencing project: providing services to taxonomists for standard genome sequencing and annotation.</title>
        <authorList>
            <consortium name="The Broad Institute Genomics Platform"/>
            <consortium name="The Broad Institute Genome Sequencing Center for Infectious Disease"/>
            <person name="Wu L."/>
            <person name="Ma J."/>
        </authorList>
    </citation>
    <scope>NUCLEOTIDE SEQUENCE [LARGE SCALE GENOMIC DNA]</scope>
    <source>
        <strain evidence="2">JCM 9088</strain>
    </source>
</reference>
<dbReference type="Gene3D" id="3.10.129.10">
    <property type="entry name" value="Hotdog Thioesterase"/>
    <property type="match status" value="1"/>
</dbReference>
<gene>
    <name evidence="1" type="ORF">GCM10010446_31510</name>
</gene>
<evidence type="ECO:0000313" key="1">
    <source>
        <dbReference type="EMBL" id="GAA2943944.1"/>
    </source>
</evidence>
<evidence type="ECO:0000313" key="2">
    <source>
        <dbReference type="Proteomes" id="UP001500403"/>
    </source>
</evidence>
<protein>
    <recommendedName>
        <fullName evidence="3">Thioesterase domain-containing protein</fullName>
    </recommendedName>
</protein>
<dbReference type="Pfam" id="PF13279">
    <property type="entry name" value="4HBT_2"/>
    <property type="match status" value="1"/>
</dbReference>
<dbReference type="EMBL" id="BAAAUD010000034">
    <property type="protein sequence ID" value="GAA2943944.1"/>
    <property type="molecule type" value="Genomic_DNA"/>
</dbReference>
<dbReference type="Proteomes" id="UP001500403">
    <property type="component" value="Unassembled WGS sequence"/>
</dbReference>